<dbReference type="OrthoDB" id="270930at2759"/>
<dbReference type="GO" id="GO:0016020">
    <property type="term" value="C:membrane"/>
    <property type="evidence" value="ECO:0007669"/>
    <property type="project" value="UniProtKB-SubCell"/>
</dbReference>
<feature type="region of interest" description="Disordered" evidence="6">
    <location>
        <begin position="1"/>
        <end position="40"/>
    </location>
</feature>
<evidence type="ECO:0000313" key="10">
    <source>
        <dbReference type="EMBL" id="CEO98166.1"/>
    </source>
</evidence>
<sequence>MGDEDQVLIDDGNAGGRVRRRNNADRGDDDGRGSPTRRAPSWASRVQTADMFGKIDSTQLDDVAFRTTAGGIVSVVCYFLMFVLFVSETSRFLFSNRYEHLKVDTSRSQMTEIYFHITFPAICCADVHVDTMDVTGEQQVNVVQSIWKTRLDMFGNAIGREFIDKDLSPKLYIQMPGIGLMSLVGTDHRIAEQRAGHEGCIVRGTLIVNKVEGNFHVAVGRSHKSQGHHVHNFRMSDLPHFNTSHTIHAMSFGPRYSGQPESPLNGWTRTIEPSSNREFPPIPRRVLLNRFVADAIVSGLFQYHIELTPTTFKSMLGRQLHTNQVSVNDYFKRLDFTGSASVSGMPGVFFQYKFSPFMVAIDDRRTSIVEYFTSTFAIIGGVFAVSTMIDGLIYRLSRPMRPYRSSPLLS</sequence>
<evidence type="ECO:0000256" key="4">
    <source>
        <dbReference type="ARBA" id="ARBA00022989"/>
    </source>
</evidence>
<organism evidence="10 11">
    <name type="scientific">Plasmodiophora brassicae</name>
    <name type="common">Clubroot disease agent</name>
    <dbReference type="NCBI Taxonomy" id="37360"/>
    <lineage>
        <taxon>Eukaryota</taxon>
        <taxon>Sar</taxon>
        <taxon>Rhizaria</taxon>
        <taxon>Endomyxa</taxon>
        <taxon>Phytomyxea</taxon>
        <taxon>Plasmodiophorida</taxon>
        <taxon>Plasmodiophoridae</taxon>
        <taxon>Plasmodiophora</taxon>
    </lineage>
</organism>
<dbReference type="OMA" id="YDLSPFM"/>
<dbReference type="PANTHER" id="PTHR10984">
    <property type="entry name" value="ENDOPLASMIC RETICULUM-GOLGI INTERMEDIATE COMPARTMENT PROTEIN"/>
    <property type="match status" value="1"/>
</dbReference>
<evidence type="ECO:0000256" key="3">
    <source>
        <dbReference type="ARBA" id="ARBA00022692"/>
    </source>
</evidence>
<dbReference type="Pfam" id="PF07970">
    <property type="entry name" value="COPIIcoated_ERV"/>
    <property type="match status" value="1"/>
</dbReference>
<evidence type="ECO:0000313" key="11">
    <source>
        <dbReference type="Proteomes" id="UP000039324"/>
    </source>
</evidence>
<gene>
    <name evidence="10" type="ORF">PBRA_006280</name>
</gene>
<evidence type="ECO:0000256" key="2">
    <source>
        <dbReference type="ARBA" id="ARBA00005648"/>
    </source>
</evidence>
<dbReference type="PANTHER" id="PTHR10984:SF25">
    <property type="entry name" value="ENDOPLASMIC RETICULUM-GOLGI INTERMEDIATE COMPARTMENT PROTEIN 3"/>
    <property type="match status" value="1"/>
</dbReference>
<feature type="domain" description="Endoplasmic reticulum vesicle transporter N-terminal" evidence="9">
    <location>
        <begin position="47"/>
        <end position="139"/>
    </location>
</feature>
<feature type="transmembrane region" description="Helical" evidence="7">
    <location>
        <begin position="63"/>
        <end position="87"/>
    </location>
</feature>
<evidence type="ECO:0000259" key="9">
    <source>
        <dbReference type="Pfam" id="PF13850"/>
    </source>
</evidence>
<accession>A0A0G4ISU4</accession>
<dbReference type="AlphaFoldDB" id="A0A0G4ISU4"/>
<comment type="subcellular location">
    <subcellularLocation>
        <location evidence="1">Membrane</location>
        <topology evidence="1">Multi-pass membrane protein</topology>
    </subcellularLocation>
</comment>
<feature type="compositionally biased region" description="Basic and acidic residues" evidence="6">
    <location>
        <begin position="22"/>
        <end position="32"/>
    </location>
</feature>
<evidence type="ECO:0008006" key="12">
    <source>
        <dbReference type="Google" id="ProtNLM"/>
    </source>
</evidence>
<feature type="transmembrane region" description="Helical" evidence="7">
    <location>
        <begin position="371"/>
        <end position="394"/>
    </location>
</feature>
<evidence type="ECO:0000259" key="8">
    <source>
        <dbReference type="Pfam" id="PF07970"/>
    </source>
</evidence>
<dbReference type="GO" id="GO:0005783">
    <property type="term" value="C:endoplasmic reticulum"/>
    <property type="evidence" value="ECO:0007669"/>
    <property type="project" value="TreeGrafter"/>
</dbReference>
<reference evidence="10 11" key="1">
    <citation type="submission" date="2015-02" db="EMBL/GenBank/DDBJ databases">
        <authorList>
            <person name="Chooi Y.-H."/>
        </authorList>
    </citation>
    <scope>NUCLEOTIDE SEQUENCE [LARGE SCALE GENOMIC DNA]</scope>
    <source>
        <strain evidence="10">E3</strain>
    </source>
</reference>
<evidence type="ECO:0000256" key="7">
    <source>
        <dbReference type="SAM" id="Phobius"/>
    </source>
</evidence>
<evidence type="ECO:0000256" key="6">
    <source>
        <dbReference type="SAM" id="MobiDB-lite"/>
    </source>
</evidence>
<dbReference type="GO" id="GO:0030134">
    <property type="term" value="C:COPII-coated ER to Golgi transport vesicle"/>
    <property type="evidence" value="ECO:0007669"/>
    <property type="project" value="TreeGrafter"/>
</dbReference>
<feature type="domain" description="Endoplasmic reticulum vesicle transporter C-terminal" evidence="8">
    <location>
        <begin position="189"/>
        <end position="390"/>
    </location>
</feature>
<dbReference type="Pfam" id="PF13850">
    <property type="entry name" value="ERGIC_N"/>
    <property type="match status" value="1"/>
</dbReference>
<proteinExistence type="inferred from homology"/>
<keyword evidence="11" id="KW-1185">Reference proteome</keyword>
<dbReference type="InterPro" id="IPR039542">
    <property type="entry name" value="Erv_N"/>
</dbReference>
<name>A0A0G4ISU4_PLABS</name>
<evidence type="ECO:0000256" key="5">
    <source>
        <dbReference type="ARBA" id="ARBA00023136"/>
    </source>
</evidence>
<keyword evidence="3 7" id="KW-0812">Transmembrane</keyword>
<dbReference type="InterPro" id="IPR045888">
    <property type="entry name" value="Erv"/>
</dbReference>
<dbReference type="STRING" id="37360.A0A0G4ISU4"/>
<keyword evidence="5 7" id="KW-0472">Membrane</keyword>
<comment type="similarity">
    <text evidence="2">Belongs to the ERGIC family.</text>
</comment>
<evidence type="ECO:0000256" key="1">
    <source>
        <dbReference type="ARBA" id="ARBA00004141"/>
    </source>
</evidence>
<protein>
    <recommendedName>
        <fullName evidence="12">Endoplasmic reticulum vesicle transporter C-terminal domain-containing protein</fullName>
    </recommendedName>
</protein>
<dbReference type="EMBL" id="CDSF01000082">
    <property type="protein sequence ID" value="CEO98166.1"/>
    <property type="molecule type" value="Genomic_DNA"/>
</dbReference>
<dbReference type="InterPro" id="IPR012936">
    <property type="entry name" value="Erv_C"/>
</dbReference>
<dbReference type="Proteomes" id="UP000039324">
    <property type="component" value="Unassembled WGS sequence"/>
</dbReference>
<keyword evidence="4 7" id="KW-1133">Transmembrane helix</keyword>